<evidence type="ECO:0000313" key="2">
    <source>
        <dbReference type="EMBL" id="KAJ7349013.1"/>
    </source>
</evidence>
<protein>
    <submittedName>
        <fullName evidence="2">WD40-repeat-containing domain protein</fullName>
    </submittedName>
</protein>
<evidence type="ECO:0000256" key="1">
    <source>
        <dbReference type="SAM" id="MobiDB-lite"/>
    </source>
</evidence>
<dbReference type="AlphaFoldDB" id="A0AAD7ERY0"/>
<comment type="caution">
    <text evidence="2">The sequence shown here is derived from an EMBL/GenBank/DDBJ whole genome shotgun (WGS) entry which is preliminary data.</text>
</comment>
<evidence type="ECO:0000313" key="3">
    <source>
        <dbReference type="Proteomes" id="UP001218218"/>
    </source>
</evidence>
<dbReference type="Gene3D" id="2.130.10.10">
    <property type="entry name" value="YVTN repeat-like/Quinoprotein amine dehydrogenase"/>
    <property type="match status" value="1"/>
</dbReference>
<feature type="region of interest" description="Disordered" evidence="1">
    <location>
        <begin position="274"/>
        <end position="297"/>
    </location>
</feature>
<accession>A0AAD7ERY0</accession>
<dbReference type="SUPFAM" id="SSF50978">
    <property type="entry name" value="WD40 repeat-like"/>
    <property type="match status" value="1"/>
</dbReference>
<gene>
    <name evidence="2" type="ORF">DFH08DRAFT_864098</name>
</gene>
<proteinExistence type="predicted"/>
<sequence length="297" mass="32436">MSCMDRTLRIWNNRPRLEIARLSHNSQVIGLAWLDGDAAVMTFCEDGVLGNWTRIGQQNQWQWGRVLSVDAEERAPGDDVCLTCARDRIAIAFPKTGVKVWMWSKGSWRAQRSITRTNVTALKFIDDGDALLGGTRDGVLWHCAVPNGTMKVYAFLKSITSIATNPPRMQALVTQANGLACLVKLGSQAERRVGQSFSEPDLRDGALGAVFAADGKTVVFGNVDDCLLVWDALKGAVLYGMEHPDGDMIQTVASCDGPDGGVVAGTQQGRLLWWPEPQPPVQSPSNSNSSRKRPKVK</sequence>
<dbReference type="InterPro" id="IPR015943">
    <property type="entry name" value="WD40/YVTN_repeat-like_dom_sf"/>
</dbReference>
<reference evidence="2" key="1">
    <citation type="submission" date="2023-03" db="EMBL/GenBank/DDBJ databases">
        <title>Massive genome expansion in bonnet fungi (Mycena s.s.) driven by repeated elements and novel gene families across ecological guilds.</title>
        <authorList>
            <consortium name="Lawrence Berkeley National Laboratory"/>
            <person name="Harder C.B."/>
            <person name="Miyauchi S."/>
            <person name="Viragh M."/>
            <person name="Kuo A."/>
            <person name="Thoen E."/>
            <person name="Andreopoulos B."/>
            <person name="Lu D."/>
            <person name="Skrede I."/>
            <person name="Drula E."/>
            <person name="Henrissat B."/>
            <person name="Morin E."/>
            <person name="Kohler A."/>
            <person name="Barry K."/>
            <person name="LaButti K."/>
            <person name="Morin E."/>
            <person name="Salamov A."/>
            <person name="Lipzen A."/>
            <person name="Mereny Z."/>
            <person name="Hegedus B."/>
            <person name="Baldrian P."/>
            <person name="Stursova M."/>
            <person name="Weitz H."/>
            <person name="Taylor A."/>
            <person name="Grigoriev I.V."/>
            <person name="Nagy L.G."/>
            <person name="Martin F."/>
            <person name="Kauserud H."/>
        </authorList>
    </citation>
    <scope>NUCLEOTIDE SEQUENCE</scope>
    <source>
        <strain evidence="2">CBHHK002</strain>
    </source>
</reference>
<name>A0AAD7ERY0_9AGAR</name>
<organism evidence="2 3">
    <name type="scientific">Mycena albidolilacea</name>
    <dbReference type="NCBI Taxonomy" id="1033008"/>
    <lineage>
        <taxon>Eukaryota</taxon>
        <taxon>Fungi</taxon>
        <taxon>Dikarya</taxon>
        <taxon>Basidiomycota</taxon>
        <taxon>Agaricomycotina</taxon>
        <taxon>Agaricomycetes</taxon>
        <taxon>Agaricomycetidae</taxon>
        <taxon>Agaricales</taxon>
        <taxon>Marasmiineae</taxon>
        <taxon>Mycenaceae</taxon>
        <taxon>Mycena</taxon>
    </lineage>
</organism>
<dbReference type="Proteomes" id="UP001218218">
    <property type="component" value="Unassembled WGS sequence"/>
</dbReference>
<dbReference type="EMBL" id="JARIHO010000016">
    <property type="protein sequence ID" value="KAJ7349013.1"/>
    <property type="molecule type" value="Genomic_DNA"/>
</dbReference>
<keyword evidence="3" id="KW-1185">Reference proteome</keyword>
<dbReference type="InterPro" id="IPR036322">
    <property type="entry name" value="WD40_repeat_dom_sf"/>
</dbReference>